<evidence type="ECO:0000313" key="1">
    <source>
        <dbReference type="EMBL" id="GLB44394.1"/>
    </source>
</evidence>
<accession>A0A9P3UQV8</accession>
<keyword evidence="2" id="KW-1185">Reference proteome</keyword>
<dbReference type="OrthoDB" id="341421at2759"/>
<dbReference type="AlphaFoldDB" id="A0A9P3UQV8"/>
<name>A0A9P3UQV8_LYOSH</name>
<gene>
    <name evidence="1" type="ORF">LshimejAT787_1700210</name>
</gene>
<comment type="caution">
    <text evidence="1">The sequence shown here is derived from an EMBL/GenBank/DDBJ whole genome shotgun (WGS) entry which is preliminary data.</text>
</comment>
<evidence type="ECO:0000313" key="2">
    <source>
        <dbReference type="Proteomes" id="UP001063166"/>
    </source>
</evidence>
<organism evidence="1 2">
    <name type="scientific">Lyophyllum shimeji</name>
    <name type="common">Hon-shimeji</name>
    <name type="synonym">Tricholoma shimeji</name>
    <dbReference type="NCBI Taxonomy" id="47721"/>
    <lineage>
        <taxon>Eukaryota</taxon>
        <taxon>Fungi</taxon>
        <taxon>Dikarya</taxon>
        <taxon>Basidiomycota</taxon>
        <taxon>Agaricomycotina</taxon>
        <taxon>Agaricomycetes</taxon>
        <taxon>Agaricomycetidae</taxon>
        <taxon>Agaricales</taxon>
        <taxon>Tricholomatineae</taxon>
        <taxon>Lyophyllaceae</taxon>
        <taxon>Lyophyllum</taxon>
    </lineage>
</organism>
<reference evidence="1" key="1">
    <citation type="submission" date="2022-07" db="EMBL/GenBank/DDBJ databases">
        <title>The genome of Lyophyllum shimeji provides insight into the initial evolution of ectomycorrhizal fungal genome.</title>
        <authorList>
            <person name="Kobayashi Y."/>
            <person name="Shibata T."/>
            <person name="Hirakawa H."/>
            <person name="Shigenobu S."/>
            <person name="Nishiyama T."/>
            <person name="Yamada A."/>
            <person name="Hasebe M."/>
            <person name="Kawaguchi M."/>
        </authorList>
    </citation>
    <scope>NUCLEOTIDE SEQUENCE</scope>
    <source>
        <strain evidence="1">AT787</strain>
    </source>
</reference>
<sequence length="132" mass="14724">MSSSKIIVVNQFTFCFEHGNELCFACNRDYRSTNNSNSRLRQRLSEKLGHTFEVVYGFDLEERQSINVYAFGVTKATHHRGPRASGSCPDHSKVDCGSVSIGSGWLGRRSRRTISTAFVPGLFATTTASPRR</sequence>
<dbReference type="Proteomes" id="UP001063166">
    <property type="component" value="Unassembled WGS sequence"/>
</dbReference>
<proteinExistence type="predicted"/>
<dbReference type="EMBL" id="BRPK01000017">
    <property type="protein sequence ID" value="GLB44394.1"/>
    <property type="molecule type" value="Genomic_DNA"/>
</dbReference>
<protein>
    <submittedName>
        <fullName evidence="1">Uncharacterized protein</fullName>
    </submittedName>
</protein>